<dbReference type="EMBL" id="JBBKZU010000011">
    <property type="protein sequence ID" value="MEJ8814161.1"/>
    <property type="molecule type" value="Genomic_DNA"/>
</dbReference>
<dbReference type="RefSeq" id="WP_340359387.1">
    <property type="nucleotide sequence ID" value="NZ_JBBKZU010000011.1"/>
</dbReference>
<dbReference type="PANTHER" id="PTHR28629">
    <property type="entry name" value="TRIOKINASE/FMN CYCLASE"/>
    <property type="match status" value="1"/>
</dbReference>
<feature type="domain" description="DhaK" evidence="1">
    <location>
        <begin position="7"/>
        <end position="329"/>
    </location>
</feature>
<keyword evidence="3" id="KW-1185">Reference proteome</keyword>
<organism evidence="2 3">
    <name type="scientific">Variovorax ureilyticus</name>
    <dbReference type="NCBI Taxonomy" id="1836198"/>
    <lineage>
        <taxon>Bacteria</taxon>
        <taxon>Pseudomonadati</taxon>
        <taxon>Pseudomonadota</taxon>
        <taxon>Betaproteobacteria</taxon>
        <taxon>Burkholderiales</taxon>
        <taxon>Comamonadaceae</taxon>
        <taxon>Variovorax</taxon>
    </lineage>
</organism>
<evidence type="ECO:0000313" key="3">
    <source>
        <dbReference type="Proteomes" id="UP001365846"/>
    </source>
</evidence>
<dbReference type="Gene3D" id="3.40.50.10440">
    <property type="entry name" value="Dihydroxyacetone kinase, domain 1"/>
    <property type="match status" value="1"/>
</dbReference>
<sequence>MKKILNDPNAYVDEMLDGLCIAHPELRRTGEDGRVIVRSRGAVAGKVGIVTGGGSGHLPVFLGYVGEGLLDACAVGNVFAGPRMSDCIEAMRAADGGAGVLQLYGNYGGDRMNFDMATEMLELEGMRVASVRVADDVASAPAAQREKRRGVAGLVLVYKAAGAKAASGASLDEVAALARRANDACRSIGVALTPCVVPESGKASFEIGENDVEFGMGIHGEPGIWRGALKTADALADEMLAHVLPELALARGDRVAVLVNSLGATPAEELYILYRRVAQVLGERGIGIVRPLVGRYATSMEMAGASLSVMKLDDELEALLAAPAECPFWSVR</sequence>
<dbReference type="InterPro" id="IPR004006">
    <property type="entry name" value="DhaK_dom"/>
</dbReference>
<keyword evidence="2" id="KW-0418">Kinase</keyword>
<dbReference type="PROSITE" id="PS51481">
    <property type="entry name" value="DHAK"/>
    <property type="match status" value="1"/>
</dbReference>
<dbReference type="GO" id="GO:0016301">
    <property type="term" value="F:kinase activity"/>
    <property type="evidence" value="ECO:0007669"/>
    <property type="project" value="UniProtKB-KW"/>
</dbReference>
<dbReference type="Pfam" id="PF02733">
    <property type="entry name" value="Dak1"/>
    <property type="match status" value="1"/>
</dbReference>
<evidence type="ECO:0000259" key="1">
    <source>
        <dbReference type="PROSITE" id="PS51481"/>
    </source>
</evidence>
<dbReference type="Proteomes" id="UP001365846">
    <property type="component" value="Unassembled WGS sequence"/>
</dbReference>
<keyword evidence="2" id="KW-0808">Transferase</keyword>
<evidence type="ECO:0000313" key="2">
    <source>
        <dbReference type="EMBL" id="MEJ8814161.1"/>
    </source>
</evidence>
<reference evidence="2 3" key="1">
    <citation type="submission" date="2024-03" db="EMBL/GenBank/DDBJ databases">
        <title>Novel species of the genus Variovorax.</title>
        <authorList>
            <person name="Liu Q."/>
            <person name="Xin Y.-H."/>
        </authorList>
    </citation>
    <scope>NUCLEOTIDE SEQUENCE [LARGE SCALE GENOMIC DNA]</scope>
    <source>
        <strain evidence="2 3">KACC 18899</strain>
    </source>
</reference>
<dbReference type="PANTHER" id="PTHR28629:SF4">
    <property type="entry name" value="TRIOKINASE_FMN CYCLASE"/>
    <property type="match status" value="1"/>
</dbReference>
<dbReference type="SUPFAM" id="SSF82549">
    <property type="entry name" value="DAK1/DegV-like"/>
    <property type="match status" value="1"/>
</dbReference>
<gene>
    <name evidence="2" type="ORF">WKW77_23955</name>
</gene>
<dbReference type="Gene3D" id="3.30.1180.20">
    <property type="entry name" value="Dihydroxyacetone kinase, domain 2"/>
    <property type="match status" value="1"/>
</dbReference>
<dbReference type="InterPro" id="IPR050861">
    <property type="entry name" value="Dihydroxyacetone_Kinase"/>
</dbReference>
<protein>
    <submittedName>
        <fullName evidence="2">Dihydroxyacetone kinase subunit DhaK</fullName>
    </submittedName>
</protein>
<accession>A0ABU8VKL0</accession>
<name>A0ABU8VKL0_9BURK</name>
<proteinExistence type="predicted"/>
<comment type="caution">
    <text evidence="2">The sequence shown here is derived from an EMBL/GenBank/DDBJ whole genome shotgun (WGS) entry which is preliminary data.</text>
</comment>